<accession>A0AAD6XYV4</accession>
<comment type="caution">
    <text evidence="1">The sequence shown here is derived from an EMBL/GenBank/DDBJ whole genome shotgun (WGS) entry which is preliminary data.</text>
</comment>
<dbReference type="Gene3D" id="3.50.50.60">
    <property type="entry name" value="FAD/NAD(P)-binding domain"/>
    <property type="match status" value="1"/>
</dbReference>
<name>A0AAD6XYV4_9AGAR</name>
<reference evidence="1" key="1">
    <citation type="submission" date="2023-03" db="EMBL/GenBank/DDBJ databases">
        <title>Massive genome expansion in bonnet fungi (Mycena s.s.) driven by repeated elements and novel gene families across ecological guilds.</title>
        <authorList>
            <consortium name="Lawrence Berkeley National Laboratory"/>
            <person name="Harder C.B."/>
            <person name="Miyauchi S."/>
            <person name="Viragh M."/>
            <person name="Kuo A."/>
            <person name="Thoen E."/>
            <person name="Andreopoulos B."/>
            <person name="Lu D."/>
            <person name="Skrede I."/>
            <person name="Drula E."/>
            <person name="Henrissat B."/>
            <person name="Morin E."/>
            <person name="Kohler A."/>
            <person name="Barry K."/>
            <person name="LaButti K."/>
            <person name="Morin E."/>
            <person name="Salamov A."/>
            <person name="Lipzen A."/>
            <person name="Mereny Z."/>
            <person name="Hegedus B."/>
            <person name="Baldrian P."/>
            <person name="Stursova M."/>
            <person name="Weitz H."/>
            <person name="Taylor A."/>
            <person name="Grigoriev I.V."/>
            <person name="Nagy L.G."/>
            <person name="Martin F."/>
            <person name="Kauserud H."/>
        </authorList>
    </citation>
    <scope>NUCLEOTIDE SEQUENCE</scope>
    <source>
        <strain evidence="1">9144</strain>
    </source>
</reference>
<protein>
    <submittedName>
        <fullName evidence="1">Uncharacterized protein</fullName>
    </submittedName>
</protein>
<dbReference type="InterPro" id="IPR036188">
    <property type="entry name" value="FAD/NAD-bd_sf"/>
</dbReference>
<dbReference type="AlphaFoldDB" id="A0AAD6XYV4"/>
<evidence type="ECO:0000313" key="1">
    <source>
        <dbReference type="EMBL" id="KAJ7187574.1"/>
    </source>
</evidence>
<organism evidence="1 2">
    <name type="scientific">Mycena pura</name>
    <dbReference type="NCBI Taxonomy" id="153505"/>
    <lineage>
        <taxon>Eukaryota</taxon>
        <taxon>Fungi</taxon>
        <taxon>Dikarya</taxon>
        <taxon>Basidiomycota</taxon>
        <taxon>Agaricomycotina</taxon>
        <taxon>Agaricomycetes</taxon>
        <taxon>Agaricomycetidae</taxon>
        <taxon>Agaricales</taxon>
        <taxon>Marasmiineae</taxon>
        <taxon>Mycenaceae</taxon>
        <taxon>Mycena</taxon>
    </lineage>
</organism>
<evidence type="ECO:0000313" key="2">
    <source>
        <dbReference type="Proteomes" id="UP001219525"/>
    </source>
</evidence>
<dbReference type="Proteomes" id="UP001219525">
    <property type="component" value="Unassembled WGS sequence"/>
</dbReference>
<dbReference type="EMBL" id="JARJCW010000192">
    <property type="protein sequence ID" value="KAJ7187574.1"/>
    <property type="molecule type" value="Genomic_DNA"/>
</dbReference>
<gene>
    <name evidence="1" type="ORF">GGX14DRAFT_409075</name>
</gene>
<proteinExistence type="predicted"/>
<keyword evidence="2" id="KW-1185">Reference proteome</keyword>
<sequence>MHDAVILGVGEISGNTVWVLAKGLEGYLKFGPAGLYDSRPPRRANDRRVRFLRVHPPAANAIRCTGSHAAHHYAPVLTLAFIGTLMSYTPFPLADVASTWLALVRTCRLALPAVLMDCLAGEQARLAHVAALRAQLAAAGGGDASLLVAYHVLGPAERGGLRGDVREEVDAAELEDPDEYARQISTREMRWEAGLGLWSTIDEWLYHK</sequence>